<evidence type="ECO:0000313" key="1">
    <source>
        <dbReference type="EMBL" id="OGZ01784.1"/>
    </source>
</evidence>
<dbReference type="EMBL" id="MHLB01000031">
    <property type="protein sequence ID" value="OGZ01784.1"/>
    <property type="molecule type" value="Genomic_DNA"/>
</dbReference>
<reference evidence="1 2" key="1">
    <citation type="journal article" date="2016" name="Nat. Commun.">
        <title>Thousands of microbial genomes shed light on interconnected biogeochemical processes in an aquifer system.</title>
        <authorList>
            <person name="Anantharaman K."/>
            <person name="Brown C.T."/>
            <person name="Hug L.A."/>
            <person name="Sharon I."/>
            <person name="Castelle C.J."/>
            <person name="Probst A.J."/>
            <person name="Thomas B.C."/>
            <person name="Singh A."/>
            <person name="Wilkins M.J."/>
            <person name="Karaoz U."/>
            <person name="Brodie E.L."/>
            <person name="Williams K.H."/>
            <person name="Hubbard S.S."/>
            <person name="Banfield J.F."/>
        </authorList>
    </citation>
    <scope>NUCLEOTIDE SEQUENCE [LARGE SCALE GENOMIC DNA]</scope>
</reference>
<sequence length="304" mass="34151">MKTESPESAEQFDVEALYQAALEDHAEYKDFPPEQIKGLIAGIAHEIAHLEEVGEREKARIEMPAEVVRNIGAVWAFSGVGTYERPVKDEKERPVYQSPSWLRWADRLNLNHMAMLALTVAEVRSREEFDAGSFSPDTHEGNRNIKELVGRFGPPIIYNGTESENDVLAEVLASPDKIIPRDRTLEAIVPGSKVTIIRGTAERPIVNTLDVVKTFHLPFDFGENQELAIVAPAPQLARIMRMVKNHRPFPEHTKVRLFPVPTLREGKKEYAKMEILGILSYALLKKVDGKAVADAESYPYAVNE</sequence>
<gene>
    <name evidence="1" type="ORF">A2946_03970</name>
</gene>
<proteinExistence type="predicted"/>
<evidence type="ECO:0000313" key="2">
    <source>
        <dbReference type="Proteomes" id="UP000178348"/>
    </source>
</evidence>
<dbReference type="Proteomes" id="UP000178348">
    <property type="component" value="Unassembled WGS sequence"/>
</dbReference>
<organism evidence="1 2">
    <name type="scientific">Candidatus Liptonbacteria bacterium RIFCSPLOWO2_01_FULL_53_13</name>
    <dbReference type="NCBI Taxonomy" id="1798651"/>
    <lineage>
        <taxon>Bacteria</taxon>
        <taxon>Candidatus Liptoniibacteriota</taxon>
    </lineage>
</organism>
<name>A0A1G2CK53_9BACT</name>
<dbReference type="AlphaFoldDB" id="A0A1G2CK53"/>
<comment type="caution">
    <text evidence="1">The sequence shown here is derived from an EMBL/GenBank/DDBJ whole genome shotgun (WGS) entry which is preliminary data.</text>
</comment>
<protein>
    <submittedName>
        <fullName evidence="1">Uncharacterized protein</fullName>
    </submittedName>
</protein>
<accession>A0A1G2CK53</accession>